<accession>A0ACB8TZS2</accession>
<protein>
    <submittedName>
        <fullName evidence="1">Uncharacterized protein</fullName>
    </submittedName>
</protein>
<sequence length="271" mass="29261">MATLDTKDSRSTLVEGEEAERAKSGTPHPLTNSSSTPTQEPALPFSASFNPNAPTPLTPPAGIVTPMTTMLRSTPGRANSDAWTNSISISLSALATQFSAASQALAAISAIPVSSDVTQEAIAAIQQAQSKLGQELDSLKEQVSYLLEHGRPSNKEKERAHDVESSEGFESRLQEIEQRLEQVSEAITLDQARMYARLRNSAITSNKMLITPLAMTNGKTPQNFPATKGEFEHLTKERYEHLLKSYGLPVKGDTAAKRQAVREFIGLTPAA</sequence>
<keyword evidence="2" id="KW-1185">Reference proteome</keyword>
<comment type="caution">
    <text evidence="1">The sequence shown here is derived from an EMBL/GenBank/DDBJ whole genome shotgun (WGS) entry which is preliminary data.</text>
</comment>
<evidence type="ECO:0000313" key="2">
    <source>
        <dbReference type="Proteomes" id="UP001055072"/>
    </source>
</evidence>
<name>A0ACB8TZS2_9APHY</name>
<proteinExistence type="predicted"/>
<dbReference type="EMBL" id="MU274917">
    <property type="protein sequence ID" value="KAI0087515.1"/>
    <property type="molecule type" value="Genomic_DNA"/>
</dbReference>
<evidence type="ECO:0000313" key="1">
    <source>
        <dbReference type="EMBL" id="KAI0087515.1"/>
    </source>
</evidence>
<organism evidence="1 2">
    <name type="scientific">Irpex rosettiformis</name>
    <dbReference type="NCBI Taxonomy" id="378272"/>
    <lineage>
        <taxon>Eukaryota</taxon>
        <taxon>Fungi</taxon>
        <taxon>Dikarya</taxon>
        <taxon>Basidiomycota</taxon>
        <taxon>Agaricomycotina</taxon>
        <taxon>Agaricomycetes</taxon>
        <taxon>Polyporales</taxon>
        <taxon>Irpicaceae</taxon>
        <taxon>Irpex</taxon>
    </lineage>
</organism>
<dbReference type="Proteomes" id="UP001055072">
    <property type="component" value="Unassembled WGS sequence"/>
</dbReference>
<gene>
    <name evidence="1" type="ORF">BDY19DRAFT_907366</name>
</gene>
<reference evidence="1" key="1">
    <citation type="journal article" date="2021" name="Environ. Microbiol.">
        <title>Gene family expansions and transcriptome signatures uncover fungal adaptations to wood decay.</title>
        <authorList>
            <person name="Hage H."/>
            <person name="Miyauchi S."/>
            <person name="Viragh M."/>
            <person name="Drula E."/>
            <person name="Min B."/>
            <person name="Chaduli D."/>
            <person name="Navarro D."/>
            <person name="Favel A."/>
            <person name="Norest M."/>
            <person name="Lesage-Meessen L."/>
            <person name="Balint B."/>
            <person name="Merenyi Z."/>
            <person name="de Eugenio L."/>
            <person name="Morin E."/>
            <person name="Martinez A.T."/>
            <person name="Baldrian P."/>
            <person name="Stursova M."/>
            <person name="Martinez M.J."/>
            <person name="Novotny C."/>
            <person name="Magnuson J.K."/>
            <person name="Spatafora J.W."/>
            <person name="Maurice S."/>
            <person name="Pangilinan J."/>
            <person name="Andreopoulos W."/>
            <person name="LaButti K."/>
            <person name="Hundley H."/>
            <person name="Na H."/>
            <person name="Kuo A."/>
            <person name="Barry K."/>
            <person name="Lipzen A."/>
            <person name="Henrissat B."/>
            <person name="Riley R."/>
            <person name="Ahrendt S."/>
            <person name="Nagy L.G."/>
            <person name="Grigoriev I.V."/>
            <person name="Martin F."/>
            <person name="Rosso M.N."/>
        </authorList>
    </citation>
    <scope>NUCLEOTIDE SEQUENCE</scope>
    <source>
        <strain evidence="1">CBS 384.51</strain>
    </source>
</reference>